<dbReference type="VEuPathDB" id="FungiDB:PSHT_11655"/>
<dbReference type="AlphaFoldDB" id="A0A2S4UN72"/>
<dbReference type="Proteomes" id="UP000239156">
    <property type="component" value="Unassembled WGS sequence"/>
</dbReference>
<protein>
    <submittedName>
        <fullName evidence="1">Uncharacterized protein</fullName>
    </submittedName>
</protein>
<evidence type="ECO:0000313" key="1">
    <source>
        <dbReference type="EMBL" id="POV98758.1"/>
    </source>
</evidence>
<feature type="non-terminal residue" evidence="1">
    <location>
        <position position="214"/>
    </location>
</feature>
<accession>A0A2S4UN72</accession>
<evidence type="ECO:0000313" key="2">
    <source>
        <dbReference type="Proteomes" id="UP000239156"/>
    </source>
</evidence>
<proteinExistence type="predicted"/>
<comment type="caution">
    <text evidence="1">The sequence shown here is derived from an EMBL/GenBank/DDBJ whole genome shotgun (WGS) entry which is preliminary data.</text>
</comment>
<dbReference type="EMBL" id="PKSL01000217">
    <property type="protein sequence ID" value="POV98758.1"/>
    <property type="molecule type" value="Genomic_DNA"/>
</dbReference>
<organism evidence="1 2">
    <name type="scientific">Puccinia striiformis</name>
    <dbReference type="NCBI Taxonomy" id="27350"/>
    <lineage>
        <taxon>Eukaryota</taxon>
        <taxon>Fungi</taxon>
        <taxon>Dikarya</taxon>
        <taxon>Basidiomycota</taxon>
        <taxon>Pucciniomycotina</taxon>
        <taxon>Pucciniomycetes</taxon>
        <taxon>Pucciniales</taxon>
        <taxon>Pucciniaceae</taxon>
        <taxon>Puccinia</taxon>
    </lineage>
</organism>
<reference evidence="1" key="1">
    <citation type="submission" date="2017-12" db="EMBL/GenBank/DDBJ databases">
        <title>Gene loss provides genomic basis for host adaptation in cereal stripe rust fungi.</title>
        <authorList>
            <person name="Xia C."/>
        </authorList>
    </citation>
    <scope>NUCLEOTIDE SEQUENCE [LARGE SCALE GENOMIC DNA]</scope>
    <source>
        <strain evidence="1">93-210</strain>
    </source>
</reference>
<name>A0A2S4UN72_9BASI</name>
<gene>
    <name evidence="1" type="ORF">PSTT_14204</name>
</gene>
<sequence length="214" mass="24397">MAEEQWELGGMTGLLKYKVVELNGKAINSFSLVAHEVSFFCQSVFKEVCMLNCVWKFFVLDNDGKTSYSIDTVEKNLQLAFSNFNWQLKRLIDSIPLASQAASLGLQVSKRIHKEHYKLKMKLLHQTNKSGKQLERDVQLTGRSIQTARALHTGLKETWSNLVSYRNHVSLFKMSILCFAPSNDLKRSTQTNMLQYQAGILLTTVSRLKMNSTL</sequence>
<keyword evidence="2" id="KW-1185">Reference proteome</keyword>
<dbReference type="VEuPathDB" id="FungiDB:PSTT_14204"/>